<accession>A0ABV3WYS1</accession>
<keyword evidence="2" id="KW-1185">Reference proteome</keyword>
<dbReference type="RefSeq" id="WP_368804637.1">
    <property type="nucleotide sequence ID" value="NZ_JAZHFV010000007.1"/>
</dbReference>
<protein>
    <recommendedName>
        <fullName evidence="3">Cysteinyl-tRNA synthetase</fullName>
    </recommendedName>
</protein>
<evidence type="ECO:0000313" key="2">
    <source>
        <dbReference type="Proteomes" id="UP001559025"/>
    </source>
</evidence>
<gene>
    <name evidence="1" type="ORF">V1479_21225</name>
</gene>
<organism evidence="1 2">
    <name type="scientific">Neoaquamicrobium sediminum</name>
    <dbReference type="NCBI Taxonomy" id="1849104"/>
    <lineage>
        <taxon>Bacteria</taxon>
        <taxon>Pseudomonadati</taxon>
        <taxon>Pseudomonadota</taxon>
        <taxon>Alphaproteobacteria</taxon>
        <taxon>Hyphomicrobiales</taxon>
        <taxon>Phyllobacteriaceae</taxon>
        <taxon>Neoaquamicrobium</taxon>
    </lineage>
</organism>
<comment type="caution">
    <text evidence="1">The sequence shown here is derived from an EMBL/GenBank/DDBJ whole genome shotgun (WGS) entry which is preliminary data.</text>
</comment>
<dbReference type="EMBL" id="JAZHFV010000007">
    <property type="protein sequence ID" value="MEX4009842.1"/>
    <property type="molecule type" value="Genomic_DNA"/>
</dbReference>
<dbReference type="Proteomes" id="UP001559025">
    <property type="component" value="Unassembled WGS sequence"/>
</dbReference>
<name>A0ABV3WYS1_9HYPH</name>
<proteinExistence type="predicted"/>
<sequence length="167" mass="19088">MPTIDVDGIAFTFPNDWLFSKYDEWLYYRAYAGARSATKAVDLLAIDPDRTAWFIEVKDYRAHRRTKPTELSHEVAQKVHDTLAVVLAARTRALEGDELEMARKVSRAKRLRVVLHLEQPAKHSKLFPRAIDPADVKLKLRTLLKPVDAHPYVVEINDLRGLGWTAA</sequence>
<reference evidence="1 2" key="1">
    <citation type="submission" date="2024-01" db="EMBL/GenBank/DDBJ databases">
        <title>New evidence supports the origin of RcGTA from prophage.</title>
        <authorList>
            <person name="Xu Y."/>
            <person name="Liu B."/>
            <person name="Chen F."/>
        </authorList>
    </citation>
    <scope>NUCLEOTIDE SEQUENCE [LARGE SCALE GENOMIC DNA]</scope>
    <source>
        <strain evidence="1 2">CBW1107-2</strain>
    </source>
</reference>
<evidence type="ECO:0008006" key="3">
    <source>
        <dbReference type="Google" id="ProtNLM"/>
    </source>
</evidence>
<evidence type="ECO:0000313" key="1">
    <source>
        <dbReference type="EMBL" id="MEX4009842.1"/>
    </source>
</evidence>